<dbReference type="Proteomes" id="UP000197424">
    <property type="component" value="Chromosome"/>
</dbReference>
<proteinExistence type="predicted"/>
<evidence type="ECO:0000256" key="1">
    <source>
        <dbReference type="SAM" id="MobiDB-lite"/>
    </source>
</evidence>
<protein>
    <submittedName>
        <fullName evidence="2">Uncharacterized protein</fullName>
    </submittedName>
</protein>
<sequence>MSLPFISGRSQPDMSTGRLVPGVGGARHPSRSHDRIPRGFYFQVIDLFE</sequence>
<accession>A0A248LGC4</accession>
<dbReference type="AlphaFoldDB" id="A0A248LGC4"/>
<evidence type="ECO:0000313" key="3">
    <source>
        <dbReference type="Proteomes" id="UP000197424"/>
    </source>
</evidence>
<dbReference type="EMBL" id="CP022115">
    <property type="protein sequence ID" value="ASJ23524.1"/>
    <property type="molecule type" value="Genomic_DNA"/>
</dbReference>
<organism evidence="2 3">
    <name type="scientific">Laribacter hongkongensis</name>
    <dbReference type="NCBI Taxonomy" id="168471"/>
    <lineage>
        <taxon>Bacteria</taxon>
        <taxon>Pseudomonadati</taxon>
        <taxon>Pseudomonadota</taxon>
        <taxon>Betaproteobacteria</taxon>
        <taxon>Neisseriales</taxon>
        <taxon>Aquaspirillaceae</taxon>
        <taxon>Laribacter</taxon>
    </lineage>
</organism>
<gene>
    <name evidence="2" type="ORF">LHGZ1_0693</name>
</gene>
<feature type="region of interest" description="Disordered" evidence="1">
    <location>
        <begin position="1"/>
        <end position="32"/>
    </location>
</feature>
<reference evidence="3" key="1">
    <citation type="submission" date="2017-06" db="EMBL/GenBank/DDBJ databases">
        <title>Whole genome sequence of Laribacter hongkongensis LHGZ1.</title>
        <authorList>
            <person name="Chen D."/>
            <person name="Wu H."/>
            <person name="Chen J."/>
        </authorList>
    </citation>
    <scope>NUCLEOTIDE SEQUENCE [LARGE SCALE GENOMIC DNA]</scope>
    <source>
        <strain evidence="3">LHGZ1</strain>
    </source>
</reference>
<name>A0A248LGC4_9NEIS</name>
<evidence type="ECO:0000313" key="2">
    <source>
        <dbReference type="EMBL" id="ASJ23524.1"/>
    </source>
</evidence>